<organism evidence="1 2">
    <name type="scientific">Bacillus cereus</name>
    <dbReference type="NCBI Taxonomy" id="1396"/>
    <lineage>
        <taxon>Bacteria</taxon>
        <taxon>Bacillati</taxon>
        <taxon>Bacillota</taxon>
        <taxon>Bacilli</taxon>
        <taxon>Bacillales</taxon>
        <taxon>Bacillaceae</taxon>
        <taxon>Bacillus</taxon>
        <taxon>Bacillus cereus group</taxon>
    </lineage>
</organism>
<reference evidence="1 2" key="1">
    <citation type="submission" date="2017-09" db="EMBL/GenBank/DDBJ databases">
        <title>Large-scale bioinformatics analysis of Bacillus genomes uncovers conserved roles of natural products in bacterial physiology.</title>
        <authorList>
            <consortium name="Agbiome Team Llc"/>
            <person name="Bleich R.M."/>
            <person name="Grubbs K.J."/>
            <person name="Santa Maria K.C."/>
            <person name="Allen S.E."/>
            <person name="Farag S."/>
            <person name="Shank E.A."/>
            <person name="Bowers A."/>
        </authorList>
    </citation>
    <scope>NUCLEOTIDE SEQUENCE [LARGE SCALE GENOMIC DNA]</scope>
    <source>
        <strain evidence="1 2">AFS096845</strain>
    </source>
</reference>
<evidence type="ECO:0000313" key="2">
    <source>
        <dbReference type="Proteomes" id="UP000220006"/>
    </source>
</evidence>
<name>A0A2A7I0D0_BACCE</name>
<dbReference type="RefSeq" id="WP_097903110.1">
    <property type="nucleotide sequence ID" value="NZ_NVLK01000012.1"/>
</dbReference>
<dbReference type="SUPFAM" id="SSF116915">
    <property type="entry name" value="Hypothetical protein YqbG"/>
    <property type="match status" value="1"/>
</dbReference>
<gene>
    <name evidence="1" type="ORF">COM96_06540</name>
</gene>
<protein>
    <recommendedName>
        <fullName evidence="3">DUF3199 family protein</fullName>
    </recommendedName>
</protein>
<dbReference type="Proteomes" id="UP000220006">
    <property type="component" value="Unassembled WGS sequence"/>
</dbReference>
<comment type="caution">
    <text evidence="1">The sequence shown here is derived from an EMBL/GenBank/DDBJ whole genome shotgun (WGS) entry which is preliminary data.</text>
</comment>
<accession>A0A2A7I0D0</accession>
<dbReference type="Pfam" id="PF11436">
    <property type="entry name" value="DUF3199"/>
    <property type="match status" value="1"/>
</dbReference>
<proteinExistence type="predicted"/>
<dbReference type="CDD" id="cd08053">
    <property type="entry name" value="Yqbg"/>
    <property type="match status" value="1"/>
</dbReference>
<evidence type="ECO:0000313" key="1">
    <source>
        <dbReference type="EMBL" id="PEC22782.1"/>
    </source>
</evidence>
<dbReference type="EMBL" id="NVLK01000012">
    <property type="protein sequence ID" value="PEC22782.1"/>
    <property type="molecule type" value="Genomic_DNA"/>
</dbReference>
<dbReference type="InterPro" id="IPR036558">
    <property type="entry name" value="YqbG-like_sf"/>
</dbReference>
<dbReference type="InterPro" id="IPR013514">
    <property type="entry name" value="DUF3199_YqbG"/>
</dbReference>
<dbReference type="AlphaFoldDB" id="A0A2A7I0D0"/>
<evidence type="ECO:0008006" key="3">
    <source>
        <dbReference type="Google" id="ProtNLM"/>
    </source>
</evidence>
<dbReference type="Gene3D" id="1.10.3230.10">
    <property type="entry name" value="YqbG-like"/>
    <property type="match status" value="1"/>
</dbReference>
<sequence length="130" mass="14293">MALITAQELIDYSVLPEVKKRPVPLLEQDILEAETEINNIPNIANFADQTKFPVIPEVVKLACKKLAQYYAYTNADTTAMKGIKSESVGGGDYSYTKDGSGITKPDVLNLLKGYIPNTGKKKVTLKMRAI</sequence>